<dbReference type="PANTHER" id="PTHR36812:SF9">
    <property type="entry name" value="MYB-LIKE PROTEIN X ISOFORM X1"/>
    <property type="match status" value="1"/>
</dbReference>
<feature type="compositionally biased region" description="Basic and acidic residues" evidence="1">
    <location>
        <begin position="973"/>
        <end position="995"/>
    </location>
</feature>
<comment type="caution">
    <text evidence="2">The sequence shown here is derived from an EMBL/GenBank/DDBJ whole genome shotgun (WGS) entry which is preliminary data.</text>
</comment>
<dbReference type="AlphaFoldDB" id="A0AAV5SNS5"/>
<feature type="compositionally biased region" description="Acidic residues" evidence="1">
    <location>
        <begin position="552"/>
        <end position="569"/>
    </location>
</feature>
<feature type="compositionally biased region" description="Basic residues" evidence="1">
    <location>
        <begin position="598"/>
        <end position="611"/>
    </location>
</feature>
<sequence length="1045" mass="116695">CTSSCGALTAMSGGFKFYHTAATPQAPKVVARKCIVCGTTKPEGNMKPFLLKGDHLNLWTNNYFHAKKAKILGFFAKIRYTLNPYACVEHFQAMSSLIAASIAAKNDKRFSCKELIIPGEEPPSISDITQRKPSPPPDEPQEPRTEKEVTDAIMSILHKAKNEMAKEEQKIKQLKKITRKVMGVDTFYEQERVARKKRRKLRRKEKEEKRKEKEKECDDVRDSDNSDVIDVEAVDSSSSSGDDELTDSEDEASDIEIVSVGGAAAAVAPSGSAPSRAPPLLTNPTTRPGPKREFIFFPHKRSATGRPYVIGHPSSLRRGFEIRRPLSAPRLARVPARLTPSAGTGRKYDRPSWVAANPGQLTLASVLQKFWDDEIPDTESLLSSSPPKKTVKIHRPPPFGRTVIPGTSTKFVPASAVLPSLAASPPPSLSPNSARTTALRPSIRSSAFLKYNPPLSPSRIIVSSEETVETTNHIDDEREEEEEESDTIVLSSSSSSSSEESDVEVCDHSGERPPVEGLKIEGEVEVKSVGTRSRLSTITTSSDGLEPVMSSGDEDVEIDVETVDEEGEKGDERKRERRKKRDSVATAHPTATTDRHSTGAHRSSRRKQRHTIRHTIHSTTSGGQLVCYRPESAKSKIIVQPPSAVVKPPTKLLSTGQYSMKDLLKAEARAVAVQPARIDTTGLLGAIRPRPTDMPRLTCQAREKRISEWSRLERVVELKLAEQQAQILEEKKKKQMEMIDPEVMADCPPPLLDPVPVEEMEDGFPAALVDSLADGQSIGPGKVLRLRFNKKEEEVDVSKLKVLDPSTRPQGVVRTEVVESLVDAPPYSDVVVVDEDDVDEMTMTMAALERREKRNKIKDRNAGPQVTNPLLIISKKEIMEKLSEGAPPPTPIIGIPDKEEFAARRDMYEKKRDATVVRAGLRFGRLKYAREAWMREKLMKLNGEKMERRKEGEEDEEEEDDQEDEALVAEMVEIVKKVKEEKKKKNRGEEREEKGKRRRKKDEDDEGPILVLSDIDFEDIDSEEEEKEGEAECEMDEDKWKKKKE</sequence>
<feature type="region of interest" description="Disordered" evidence="1">
    <location>
        <begin position="945"/>
        <end position="1045"/>
    </location>
</feature>
<dbReference type="Proteomes" id="UP001432027">
    <property type="component" value="Unassembled WGS sequence"/>
</dbReference>
<evidence type="ECO:0008006" key="4">
    <source>
        <dbReference type="Google" id="ProtNLM"/>
    </source>
</evidence>
<organism evidence="2 3">
    <name type="scientific">Pristionchus entomophagus</name>
    <dbReference type="NCBI Taxonomy" id="358040"/>
    <lineage>
        <taxon>Eukaryota</taxon>
        <taxon>Metazoa</taxon>
        <taxon>Ecdysozoa</taxon>
        <taxon>Nematoda</taxon>
        <taxon>Chromadorea</taxon>
        <taxon>Rhabditida</taxon>
        <taxon>Rhabditina</taxon>
        <taxon>Diplogasteromorpha</taxon>
        <taxon>Diplogasteroidea</taxon>
        <taxon>Neodiplogasteridae</taxon>
        <taxon>Pristionchus</taxon>
    </lineage>
</organism>
<protein>
    <recommendedName>
        <fullName evidence="4">THAP-type domain-containing protein</fullName>
    </recommendedName>
</protein>
<accession>A0AAV5SNS5</accession>
<feature type="compositionally biased region" description="Basic and acidic residues" evidence="1">
    <location>
        <begin position="204"/>
        <end position="224"/>
    </location>
</feature>
<feature type="region of interest" description="Disordered" evidence="1">
    <location>
        <begin position="463"/>
        <end position="611"/>
    </location>
</feature>
<feature type="non-terminal residue" evidence="2">
    <location>
        <position position="1045"/>
    </location>
</feature>
<dbReference type="EMBL" id="BTSX01000001">
    <property type="protein sequence ID" value="GMS81261.1"/>
    <property type="molecule type" value="Genomic_DNA"/>
</dbReference>
<feature type="compositionally biased region" description="Low complexity" evidence="1">
    <location>
        <begin position="258"/>
        <end position="279"/>
    </location>
</feature>
<feature type="region of interest" description="Disordered" evidence="1">
    <location>
        <begin position="118"/>
        <end position="148"/>
    </location>
</feature>
<feature type="compositionally biased region" description="Basic and acidic residues" evidence="1">
    <location>
        <begin position="505"/>
        <end position="526"/>
    </location>
</feature>
<feature type="compositionally biased region" description="Acidic residues" evidence="1">
    <location>
        <begin position="241"/>
        <end position="254"/>
    </location>
</feature>
<gene>
    <name evidence="2" type="ORF">PENTCL1PPCAC_3436</name>
</gene>
<keyword evidence="3" id="KW-1185">Reference proteome</keyword>
<feature type="compositionally biased region" description="Acidic residues" evidence="1">
    <location>
        <begin position="1015"/>
        <end position="1037"/>
    </location>
</feature>
<feature type="compositionally biased region" description="Acidic residues" evidence="1">
    <location>
        <begin position="953"/>
        <end position="967"/>
    </location>
</feature>
<feature type="compositionally biased region" description="Low complexity" evidence="1">
    <location>
        <begin position="531"/>
        <end position="542"/>
    </location>
</feature>
<evidence type="ECO:0000256" key="1">
    <source>
        <dbReference type="SAM" id="MobiDB-lite"/>
    </source>
</evidence>
<feature type="region of interest" description="Disordered" evidence="1">
    <location>
        <begin position="197"/>
        <end position="291"/>
    </location>
</feature>
<name>A0AAV5SNS5_9BILA</name>
<proteinExistence type="predicted"/>
<feature type="non-terminal residue" evidence="2">
    <location>
        <position position="1"/>
    </location>
</feature>
<feature type="compositionally biased region" description="Acidic residues" evidence="1">
    <location>
        <begin position="477"/>
        <end position="486"/>
    </location>
</feature>
<feature type="region of interest" description="Disordered" evidence="1">
    <location>
        <begin position="378"/>
        <end position="400"/>
    </location>
</feature>
<evidence type="ECO:0000313" key="3">
    <source>
        <dbReference type="Proteomes" id="UP001432027"/>
    </source>
</evidence>
<reference evidence="2" key="1">
    <citation type="submission" date="2023-10" db="EMBL/GenBank/DDBJ databases">
        <title>Genome assembly of Pristionchus species.</title>
        <authorList>
            <person name="Yoshida K."/>
            <person name="Sommer R.J."/>
        </authorList>
    </citation>
    <scope>NUCLEOTIDE SEQUENCE</scope>
    <source>
        <strain evidence="2">RS0144</strain>
    </source>
</reference>
<dbReference type="PANTHER" id="PTHR36812">
    <property type="entry name" value="NEUROFILAMENT TRIPLET M PROTEIN-LIKE PROTEIN"/>
    <property type="match status" value="1"/>
</dbReference>
<evidence type="ECO:0000313" key="2">
    <source>
        <dbReference type="EMBL" id="GMS81261.1"/>
    </source>
</evidence>